<dbReference type="AlphaFoldDB" id="A0A1H8PRB4"/>
<evidence type="ECO:0000256" key="1">
    <source>
        <dbReference type="SAM" id="Phobius"/>
    </source>
</evidence>
<evidence type="ECO:0000313" key="2">
    <source>
        <dbReference type="EMBL" id="SEO44490.1"/>
    </source>
</evidence>
<protein>
    <submittedName>
        <fullName evidence="2">Uncharacterized protein</fullName>
    </submittedName>
</protein>
<name>A0A1H8PRB4_9PROT</name>
<organism evidence="2 3">
    <name type="scientific">Nitrosospira multiformis</name>
    <dbReference type="NCBI Taxonomy" id="1231"/>
    <lineage>
        <taxon>Bacteria</taxon>
        <taxon>Pseudomonadati</taxon>
        <taxon>Pseudomonadota</taxon>
        <taxon>Betaproteobacteria</taxon>
        <taxon>Nitrosomonadales</taxon>
        <taxon>Nitrosomonadaceae</taxon>
        <taxon>Nitrosospira</taxon>
    </lineage>
</organism>
<evidence type="ECO:0000313" key="3">
    <source>
        <dbReference type="Proteomes" id="UP000183898"/>
    </source>
</evidence>
<proteinExistence type="predicted"/>
<keyword evidence="1" id="KW-0472">Membrane</keyword>
<sequence length="52" mass="5764">MQPIESSTSSRDTGSLKRLLAHNRMRRLATALLMVMLAVLVLTNVFISVHPS</sequence>
<dbReference type="EMBL" id="FOCT01000022">
    <property type="protein sequence ID" value="SEO44490.1"/>
    <property type="molecule type" value="Genomic_DNA"/>
</dbReference>
<gene>
    <name evidence="2" type="ORF">SAMN05216404_12233</name>
</gene>
<feature type="transmembrane region" description="Helical" evidence="1">
    <location>
        <begin position="28"/>
        <end position="49"/>
    </location>
</feature>
<reference evidence="2 3" key="1">
    <citation type="submission" date="2016-10" db="EMBL/GenBank/DDBJ databases">
        <authorList>
            <person name="de Groot N.N."/>
        </authorList>
    </citation>
    <scope>NUCLEOTIDE SEQUENCE [LARGE SCALE GENOMIC DNA]</scope>
    <source>
        <strain evidence="2 3">Nl18</strain>
    </source>
</reference>
<accession>A0A1H8PRB4</accession>
<keyword evidence="1" id="KW-1133">Transmembrane helix</keyword>
<keyword evidence="1" id="KW-0812">Transmembrane</keyword>
<dbReference type="Proteomes" id="UP000183898">
    <property type="component" value="Unassembled WGS sequence"/>
</dbReference>
<feature type="non-terminal residue" evidence="2">
    <location>
        <position position="52"/>
    </location>
</feature>